<sequence length="270" mass="30237">MSKKLIPTADLIRTQLRLMRVNAELSQEEYGKLAHFSASMVSAVELGQRPLDAVYLARADKIFKTGNLFVSLLLLAERDGEPIWFRPWLDAERVAKQLRCFEPNLIPGLLQTPAYARAILRGADDTRTEEEVESLVAARMARQAILTQEHPPQFVAVVEETALRRFANGYEKVMAEQLLHLLNMAERPHIHVHVLPSNVGLHAGLSGPFVLSRSEEGGWVGHLENQLGGSVVDRTEDVEALLGKWESVRNVALPDGQSLDLIKEIVRPWM</sequence>
<protein>
    <submittedName>
        <fullName evidence="2">Transcriptional regulator</fullName>
    </submittedName>
</protein>
<gene>
    <name evidence="2" type="ORF">Pen02_15390</name>
</gene>
<reference evidence="2 3" key="1">
    <citation type="submission" date="2021-01" db="EMBL/GenBank/DDBJ databases">
        <title>Whole genome shotgun sequence of Plantactinospora endophytica NBRC 110450.</title>
        <authorList>
            <person name="Komaki H."/>
            <person name="Tamura T."/>
        </authorList>
    </citation>
    <scope>NUCLEOTIDE SEQUENCE [LARGE SCALE GENOMIC DNA]</scope>
    <source>
        <strain evidence="2 3">NBRC 110450</strain>
    </source>
</reference>
<dbReference type="InterPro" id="IPR001387">
    <property type="entry name" value="Cro/C1-type_HTH"/>
</dbReference>
<dbReference type="Pfam" id="PF19054">
    <property type="entry name" value="DUF5753"/>
    <property type="match status" value="1"/>
</dbReference>
<keyword evidence="3" id="KW-1185">Reference proteome</keyword>
<dbReference type="RefSeq" id="WP_203865229.1">
    <property type="nucleotide sequence ID" value="NZ_BONW01000005.1"/>
</dbReference>
<name>A0ABQ4DVX0_9ACTN</name>
<dbReference type="SUPFAM" id="SSF47413">
    <property type="entry name" value="lambda repressor-like DNA-binding domains"/>
    <property type="match status" value="1"/>
</dbReference>
<feature type="domain" description="HTH cro/C1-type" evidence="1">
    <location>
        <begin position="16"/>
        <end position="49"/>
    </location>
</feature>
<dbReference type="InterPro" id="IPR010982">
    <property type="entry name" value="Lambda_DNA-bd_dom_sf"/>
</dbReference>
<accession>A0ABQ4DVX0</accession>
<dbReference type="InterPro" id="IPR043917">
    <property type="entry name" value="DUF5753"/>
</dbReference>
<dbReference type="EMBL" id="BONW01000005">
    <property type="protein sequence ID" value="GIG86603.1"/>
    <property type="molecule type" value="Genomic_DNA"/>
</dbReference>
<evidence type="ECO:0000313" key="2">
    <source>
        <dbReference type="EMBL" id="GIG86603.1"/>
    </source>
</evidence>
<evidence type="ECO:0000313" key="3">
    <source>
        <dbReference type="Proteomes" id="UP000646749"/>
    </source>
</evidence>
<dbReference type="Gene3D" id="1.10.260.40">
    <property type="entry name" value="lambda repressor-like DNA-binding domains"/>
    <property type="match status" value="1"/>
</dbReference>
<evidence type="ECO:0000259" key="1">
    <source>
        <dbReference type="PROSITE" id="PS50943"/>
    </source>
</evidence>
<organism evidence="2 3">
    <name type="scientific">Plantactinospora endophytica</name>
    <dbReference type="NCBI Taxonomy" id="673535"/>
    <lineage>
        <taxon>Bacteria</taxon>
        <taxon>Bacillati</taxon>
        <taxon>Actinomycetota</taxon>
        <taxon>Actinomycetes</taxon>
        <taxon>Micromonosporales</taxon>
        <taxon>Micromonosporaceae</taxon>
        <taxon>Plantactinospora</taxon>
    </lineage>
</organism>
<dbReference type="Proteomes" id="UP000646749">
    <property type="component" value="Unassembled WGS sequence"/>
</dbReference>
<dbReference type="PROSITE" id="PS50943">
    <property type="entry name" value="HTH_CROC1"/>
    <property type="match status" value="1"/>
</dbReference>
<comment type="caution">
    <text evidence="2">The sequence shown here is derived from an EMBL/GenBank/DDBJ whole genome shotgun (WGS) entry which is preliminary data.</text>
</comment>
<proteinExistence type="predicted"/>